<feature type="region of interest" description="Disordered" evidence="1">
    <location>
        <begin position="305"/>
        <end position="333"/>
    </location>
</feature>
<sequence>MNMLLTPPLQDPGTLTSFIPLTTTDLPDPISTQPRKGVNDQQSDLPFDFITSTLSTPSATKATALADSAQTSAAAAANNSGGNSNNNTKAGASDGGSNDRLDRTTEHVLISAASIGTFILTCFVVWFVWHMMKKSKAKKEGKSSGSGSSGSRSSGPSKRRWPGLTFPSRLTAKLPFLRNRGEWQDLDGSQVADIPPPDFKGAGMASGQRANEYYGQEKAYRQPSMDQALRLPSMHLNGPTILDTQFVNSVPMADSNSPSQSHQAAPSFSSTDAAQFGGGPLLVRDPNGTVRSYMPVVVYDQPELSRQPSEAFDPARRQTNRASELSSLSSGFGDGDMIVPAQMIKPPPPASTNLRQSTNLVGRLSWASQSRRDTVYTQSSEDQPPRFRTVDSWVNQQTGRIKRVQQRERDQQDAPPVPTLPGQPGVPGIHNPPAEVSFNMMMPDDEVPRRVEDTMAMRS</sequence>
<feature type="compositionally biased region" description="Polar residues" evidence="1">
    <location>
        <begin position="251"/>
        <end position="273"/>
    </location>
</feature>
<organism evidence="3 4">
    <name type="scientific">Phialemonium atrogriseum</name>
    <dbReference type="NCBI Taxonomy" id="1093897"/>
    <lineage>
        <taxon>Eukaryota</taxon>
        <taxon>Fungi</taxon>
        <taxon>Dikarya</taxon>
        <taxon>Ascomycota</taxon>
        <taxon>Pezizomycotina</taxon>
        <taxon>Sordariomycetes</taxon>
        <taxon>Sordariomycetidae</taxon>
        <taxon>Cephalothecales</taxon>
        <taxon>Cephalothecaceae</taxon>
        <taxon>Phialemonium</taxon>
    </lineage>
</organism>
<evidence type="ECO:0000256" key="1">
    <source>
        <dbReference type="SAM" id="MobiDB-lite"/>
    </source>
</evidence>
<feature type="compositionally biased region" description="Low complexity" evidence="1">
    <location>
        <begin position="143"/>
        <end position="156"/>
    </location>
</feature>
<evidence type="ECO:0000313" key="4">
    <source>
        <dbReference type="Proteomes" id="UP001244011"/>
    </source>
</evidence>
<comment type="caution">
    <text evidence="3">The sequence shown here is derived from an EMBL/GenBank/DDBJ whole genome shotgun (WGS) entry which is preliminary data.</text>
</comment>
<protein>
    <submittedName>
        <fullName evidence="3">Uncharacterized protein</fullName>
    </submittedName>
</protein>
<gene>
    <name evidence="3" type="ORF">QBC33DRAFT_532433</name>
</gene>
<dbReference type="RefSeq" id="XP_060285366.1">
    <property type="nucleotide sequence ID" value="XM_060427378.1"/>
</dbReference>
<feature type="region of interest" description="Disordered" evidence="1">
    <location>
        <begin position="1"/>
        <end position="43"/>
    </location>
</feature>
<keyword evidence="2" id="KW-0812">Transmembrane</keyword>
<feature type="region of interest" description="Disordered" evidence="1">
    <location>
        <begin position="137"/>
        <end position="165"/>
    </location>
</feature>
<dbReference type="GeneID" id="85310565"/>
<feature type="compositionally biased region" description="Polar residues" evidence="1">
    <location>
        <begin position="13"/>
        <end position="43"/>
    </location>
</feature>
<feature type="compositionally biased region" description="Low complexity" evidence="1">
    <location>
        <begin position="76"/>
        <end position="92"/>
    </location>
</feature>
<keyword evidence="2" id="KW-0472">Membrane</keyword>
<dbReference type="AlphaFoldDB" id="A0AAJ0FNC6"/>
<name>A0AAJ0FNC6_9PEZI</name>
<accession>A0AAJ0FNC6</accession>
<feature type="region of interest" description="Disordered" evidence="1">
    <location>
        <begin position="251"/>
        <end position="280"/>
    </location>
</feature>
<dbReference type="EMBL" id="MU839003">
    <property type="protein sequence ID" value="KAK1769153.1"/>
    <property type="molecule type" value="Genomic_DNA"/>
</dbReference>
<evidence type="ECO:0000313" key="3">
    <source>
        <dbReference type="EMBL" id="KAK1769153.1"/>
    </source>
</evidence>
<feature type="region of interest" description="Disordered" evidence="1">
    <location>
        <begin position="76"/>
        <end position="99"/>
    </location>
</feature>
<feature type="transmembrane region" description="Helical" evidence="2">
    <location>
        <begin position="108"/>
        <end position="129"/>
    </location>
</feature>
<feature type="compositionally biased region" description="Basic and acidic residues" evidence="1">
    <location>
        <begin position="446"/>
        <end position="459"/>
    </location>
</feature>
<evidence type="ECO:0000256" key="2">
    <source>
        <dbReference type="SAM" id="Phobius"/>
    </source>
</evidence>
<dbReference type="Proteomes" id="UP001244011">
    <property type="component" value="Unassembled WGS sequence"/>
</dbReference>
<keyword evidence="4" id="KW-1185">Reference proteome</keyword>
<reference evidence="3" key="1">
    <citation type="submission" date="2023-06" db="EMBL/GenBank/DDBJ databases">
        <title>Genome-scale phylogeny and comparative genomics of the fungal order Sordariales.</title>
        <authorList>
            <consortium name="Lawrence Berkeley National Laboratory"/>
            <person name="Hensen N."/>
            <person name="Bonometti L."/>
            <person name="Westerberg I."/>
            <person name="Brannstrom I.O."/>
            <person name="Guillou S."/>
            <person name="Cros-Aarteil S."/>
            <person name="Calhoun S."/>
            <person name="Haridas S."/>
            <person name="Kuo A."/>
            <person name="Mondo S."/>
            <person name="Pangilinan J."/>
            <person name="Riley R."/>
            <person name="Labutti K."/>
            <person name="Andreopoulos B."/>
            <person name="Lipzen A."/>
            <person name="Chen C."/>
            <person name="Yanf M."/>
            <person name="Daum C."/>
            <person name="Ng V."/>
            <person name="Clum A."/>
            <person name="Steindorff A."/>
            <person name="Ohm R."/>
            <person name="Martin F."/>
            <person name="Silar P."/>
            <person name="Natvig D."/>
            <person name="Lalanne C."/>
            <person name="Gautier V."/>
            <person name="Ament-Velasquez S.L."/>
            <person name="Kruys A."/>
            <person name="Hutchinson M.I."/>
            <person name="Powell A.J."/>
            <person name="Barry K."/>
            <person name="Miller A.N."/>
            <person name="Grigoriev I.V."/>
            <person name="Debuchy R."/>
            <person name="Gladieux P."/>
            <person name="Thoren M.H."/>
            <person name="Johannesson H."/>
        </authorList>
    </citation>
    <scope>NUCLEOTIDE SEQUENCE</scope>
    <source>
        <strain evidence="3">8032-3</strain>
    </source>
</reference>
<proteinExistence type="predicted"/>
<keyword evidence="2" id="KW-1133">Transmembrane helix</keyword>
<feature type="region of interest" description="Disordered" evidence="1">
    <location>
        <begin position="399"/>
        <end position="459"/>
    </location>
</feature>